<protein>
    <recommendedName>
        <fullName evidence="3">DUF559 domain-containing protein</fullName>
    </recommendedName>
</protein>
<dbReference type="AlphaFoldDB" id="A0A268S366"/>
<evidence type="ECO:0000313" key="2">
    <source>
        <dbReference type="Proteomes" id="UP000216133"/>
    </source>
</evidence>
<evidence type="ECO:0000313" key="1">
    <source>
        <dbReference type="EMBL" id="PAF26867.1"/>
    </source>
</evidence>
<organism evidence="1 2">
    <name type="scientific">Shouchella clausii</name>
    <name type="common">Alkalihalobacillus clausii</name>
    <dbReference type="NCBI Taxonomy" id="79880"/>
    <lineage>
        <taxon>Bacteria</taxon>
        <taxon>Bacillati</taxon>
        <taxon>Bacillota</taxon>
        <taxon>Bacilli</taxon>
        <taxon>Bacillales</taxon>
        <taxon>Bacillaceae</taxon>
        <taxon>Shouchella</taxon>
    </lineage>
</organism>
<dbReference type="EMBL" id="NPBS01000027">
    <property type="protein sequence ID" value="PAF26867.1"/>
    <property type="molecule type" value="Genomic_DNA"/>
</dbReference>
<comment type="caution">
    <text evidence="1">The sequence shown here is derived from an EMBL/GenBank/DDBJ whole genome shotgun (WGS) entry which is preliminary data.</text>
</comment>
<evidence type="ECO:0008006" key="3">
    <source>
        <dbReference type="Google" id="ProtNLM"/>
    </source>
</evidence>
<gene>
    <name evidence="1" type="ORF">CHH61_06280</name>
</gene>
<reference evidence="1 2" key="1">
    <citation type="submission" date="2017-07" db="EMBL/GenBank/DDBJ databases">
        <title>Isolation and whole genome analysis of endospore-forming bacteria from heroin.</title>
        <authorList>
            <person name="Kalinowski J."/>
            <person name="Ahrens B."/>
            <person name="Al-Dilaimi A."/>
            <person name="Winkler A."/>
            <person name="Wibberg D."/>
            <person name="Schleenbecker U."/>
            <person name="Ruckert C."/>
            <person name="Wolfel R."/>
            <person name="Grass G."/>
        </authorList>
    </citation>
    <scope>NUCLEOTIDE SEQUENCE [LARGE SCALE GENOMIC DNA]</scope>
    <source>
        <strain evidence="1 2">7523-2</strain>
    </source>
</reference>
<dbReference type="Proteomes" id="UP000216133">
    <property type="component" value="Unassembled WGS sequence"/>
</dbReference>
<sequence>MNFFYKRVKKTLVKLPFLAKILTDRHRPSLVLVTNHWEQCPNEPERQLCRALQQRGYYASPEYAIDHLSIDVALVPYRVALMRKMRNTTLTQERKIARYLERKGWTLLFYDDTQVDGNFDRLLYQVDTLVHPPKNASLT</sequence>
<accession>A0A268S366</accession>
<proteinExistence type="predicted"/>
<dbReference type="RefSeq" id="WP_095239077.1">
    <property type="nucleotide sequence ID" value="NZ_CP155469.1"/>
</dbReference>
<name>A0A268S366_SHOCL</name>